<proteinExistence type="predicted"/>
<feature type="region of interest" description="Disordered" evidence="1">
    <location>
        <begin position="76"/>
        <end position="101"/>
    </location>
</feature>
<dbReference type="AlphaFoldDB" id="A0A511SZA0"/>
<protein>
    <submittedName>
        <fullName evidence="2">Uncharacterized protein</fullName>
    </submittedName>
</protein>
<comment type="caution">
    <text evidence="2">The sequence shown here is derived from an EMBL/GenBank/DDBJ whole genome shotgun (WGS) entry which is preliminary data.</text>
</comment>
<accession>A0A511SZA0</accession>
<evidence type="ECO:0000313" key="2">
    <source>
        <dbReference type="EMBL" id="GEN06782.1"/>
    </source>
</evidence>
<sequence length="101" mass="10825">MTALLTVFSEPSPTQPFARHTARSDRDTAAARFGGLRLAASAVPPHSHNPTNAPNHTPRCIPARHSNGRALALDASHVRSRTSPHPTRVPAVSNPFPTLPR</sequence>
<evidence type="ECO:0000313" key="3">
    <source>
        <dbReference type="Proteomes" id="UP000321514"/>
    </source>
</evidence>
<gene>
    <name evidence="2" type="ORF">MFU01_18190</name>
</gene>
<reference evidence="2 3" key="1">
    <citation type="submission" date="2019-07" db="EMBL/GenBank/DDBJ databases">
        <title>Whole genome shotgun sequence of Myxococcus fulvus NBRC 100333.</title>
        <authorList>
            <person name="Hosoyama A."/>
            <person name="Uohara A."/>
            <person name="Ohji S."/>
            <person name="Ichikawa N."/>
        </authorList>
    </citation>
    <scope>NUCLEOTIDE SEQUENCE [LARGE SCALE GENOMIC DNA]</scope>
    <source>
        <strain evidence="2 3">NBRC 100333</strain>
    </source>
</reference>
<feature type="region of interest" description="Disordered" evidence="1">
    <location>
        <begin position="1"/>
        <end position="27"/>
    </location>
</feature>
<organism evidence="2 3">
    <name type="scientific">Myxococcus fulvus</name>
    <dbReference type="NCBI Taxonomy" id="33"/>
    <lineage>
        <taxon>Bacteria</taxon>
        <taxon>Pseudomonadati</taxon>
        <taxon>Myxococcota</taxon>
        <taxon>Myxococcia</taxon>
        <taxon>Myxococcales</taxon>
        <taxon>Cystobacterineae</taxon>
        <taxon>Myxococcaceae</taxon>
        <taxon>Myxococcus</taxon>
    </lineage>
</organism>
<dbReference type="EMBL" id="BJXR01000017">
    <property type="protein sequence ID" value="GEN06782.1"/>
    <property type="molecule type" value="Genomic_DNA"/>
</dbReference>
<dbReference type="Proteomes" id="UP000321514">
    <property type="component" value="Unassembled WGS sequence"/>
</dbReference>
<feature type="region of interest" description="Disordered" evidence="1">
    <location>
        <begin position="41"/>
        <end position="63"/>
    </location>
</feature>
<evidence type="ECO:0000256" key="1">
    <source>
        <dbReference type="SAM" id="MobiDB-lite"/>
    </source>
</evidence>
<name>A0A511SZA0_MYXFU</name>